<evidence type="ECO:0000256" key="1">
    <source>
        <dbReference type="SAM" id="MobiDB-lite"/>
    </source>
</evidence>
<dbReference type="SUPFAM" id="SSF54236">
    <property type="entry name" value="Ubiquitin-like"/>
    <property type="match status" value="1"/>
</dbReference>
<evidence type="ECO:0008006" key="4">
    <source>
        <dbReference type="Google" id="ProtNLM"/>
    </source>
</evidence>
<accession>A0A2C5Z2N0</accession>
<feature type="region of interest" description="Disordered" evidence="1">
    <location>
        <begin position="58"/>
        <end position="96"/>
    </location>
</feature>
<name>A0A2C5Z2N0_9HYPO</name>
<feature type="compositionally biased region" description="Low complexity" evidence="1">
    <location>
        <begin position="1"/>
        <end position="20"/>
    </location>
</feature>
<feature type="compositionally biased region" description="Low complexity" evidence="1">
    <location>
        <begin position="81"/>
        <end position="91"/>
    </location>
</feature>
<feature type="region of interest" description="Disordered" evidence="1">
    <location>
        <begin position="1"/>
        <end position="40"/>
    </location>
</feature>
<feature type="region of interest" description="Disordered" evidence="1">
    <location>
        <begin position="682"/>
        <end position="902"/>
    </location>
</feature>
<reference evidence="2 3" key="1">
    <citation type="submission" date="2017-06" db="EMBL/GenBank/DDBJ databases">
        <title>Ant-infecting Ophiocordyceps genomes reveal a high diversity of potential behavioral manipulation genes and a possible major role for enterotoxins.</title>
        <authorList>
            <person name="De Bekker C."/>
            <person name="Evans H.C."/>
            <person name="Brachmann A."/>
            <person name="Hughes D.P."/>
        </authorList>
    </citation>
    <scope>NUCLEOTIDE SEQUENCE [LARGE SCALE GENOMIC DNA]</scope>
    <source>
        <strain evidence="2 3">1348a</strain>
    </source>
</reference>
<proteinExistence type="predicted"/>
<feature type="compositionally biased region" description="Low complexity" evidence="1">
    <location>
        <begin position="63"/>
        <end position="73"/>
    </location>
</feature>
<dbReference type="InterPro" id="IPR011993">
    <property type="entry name" value="PH-like_dom_sf"/>
</dbReference>
<feature type="compositionally biased region" description="Pro residues" evidence="1">
    <location>
        <begin position="884"/>
        <end position="896"/>
    </location>
</feature>
<organism evidence="2 3">
    <name type="scientific">Ophiocordyceps australis</name>
    <dbReference type="NCBI Taxonomy" id="1399860"/>
    <lineage>
        <taxon>Eukaryota</taxon>
        <taxon>Fungi</taxon>
        <taxon>Dikarya</taxon>
        <taxon>Ascomycota</taxon>
        <taxon>Pezizomycotina</taxon>
        <taxon>Sordariomycetes</taxon>
        <taxon>Hypocreomycetidae</taxon>
        <taxon>Hypocreales</taxon>
        <taxon>Ophiocordycipitaceae</taxon>
        <taxon>Ophiocordyceps</taxon>
    </lineage>
</organism>
<dbReference type="AlphaFoldDB" id="A0A2C5Z2N0"/>
<gene>
    <name evidence="2" type="ORF">CDD82_4146</name>
</gene>
<feature type="compositionally biased region" description="Basic and acidic residues" evidence="1">
    <location>
        <begin position="203"/>
        <end position="219"/>
    </location>
</feature>
<protein>
    <recommendedName>
        <fullName evidence="4">PH domain-containing protein</fullName>
    </recommendedName>
</protein>
<dbReference type="Proteomes" id="UP000224854">
    <property type="component" value="Unassembled WGS sequence"/>
</dbReference>
<sequence length="902" mass="98085">MASESANPGPVAVPAAAAPPASFPPPPPVPRTTSASVSRYRALRGKSVSSLRPFDIFRDTSSSDEASSQNSAKSKSKSDSKTNSTASTASSFYSLRRRSKTVAHIRHATTGEAAPVPTSAVLSQKPVNAALKPGLTALESLRSPIESVRETLLKAASSANRRTASRELKPPSLVAEEEAPADPAPAPLQQDKANDKVPQQDQPEVRPKHHDEPRQSEDACLAREVARLEAETDRILAEQKKLDLARVQAQLVAPQKPKRLLLDKFTFLARSRRSSAKDCNGSHPGTPSSLAPSVFSPVLATPNSRFSRDSSVDASLLLPPASMSFIEPGGKGIVPQIDAPASAINGGNRHVTLRCLSSTITLPITADTSCLDLARAAAEMTKQKFNPETCVITESYVMVGLERRLRRYERIRDVLNSWDSDEQNSLLLMPRDSSIKDHELDLKSAPRTDDAPPGFCIQLYQSARPGKWSKRWVTLLDNGQIFASKKPDAGPSDKDSTVLCHLSDFDIYSPKESDIRRKLKPPKKFCYAIKSQQKTFLFPNGDNFVHFFCTDDDKLAARFYDSVHSWRSWYLVNRIDLAKKDKAPQITYNILTSRQNTTSGVKDQDKGSAAAAGETTPKDEEPLMDVNNFKAPDVTTLSLAKRLSKDSSRSRAPNARESIVSSPREVEFSAGGLLGDAYEKRKQDEATNAQANAHPSKAKGPFTDGPSLLNPGTSPTSPNESSETVEPKSWFPSAAEHSARSRSISTMKNRRPMMADGPGLLRRERQQPQPLLNFNKDYPEVARHREGPSHAARHGGSKQPLINFATGGPERPLNAPPQRAMSRRGLPPPGGPPPPPGVRQRSRPSGGPPPPGVSRRFSPDDLSGVPPLPSRSGRRDRPGEPIRGPGPGPRHGPPEPLVHRAR</sequence>
<feature type="compositionally biased region" description="Pro residues" evidence="1">
    <location>
        <begin position="826"/>
        <end position="837"/>
    </location>
</feature>
<dbReference type="EMBL" id="NJEU01000336">
    <property type="protein sequence ID" value="PHH76085.1"/>
    <property type="molecule type" value="Genomic_DNA"/>
</dbReference>
<feature type="region of interest" description="Disordered" evidence="1">
    <location>
        <begin position="156"/>
        <end position="219"/>
    </location>
</feature>
<feature type="compositionally biased region" description="Low complexity" evidence="1">
    <location>
        <begin position="713"/>
        <end position="724"/>
    </location>
</feature>
<comment type="caution">
    <text evidence="2">The sequence shown here is derived from an EMBL/GenBank/DDBJ whole genome shotgun (WGS) entry which is preliminary data.</text>
</comment>
<dbReference type="PANTHER" id="PTHR38700">
    <property type="entry name" value="YALI0E22418P"/>
    <property type="match status" value="1"/>
</dbReference>
<feature type="compositionally biased region" description="Basic and acidic residues" evidence="1">
    <location>
        <begin position="777"/>
        <end position="788"/>
    </location>
</feature>
<feature type="region of interest" description="Disordered" evidence="1">
    <location>
        <begin position="596"/>
        <end position="665"/>
    </location>
</feature>
<dbReference type="Gene3D" id="3.10.20.90">
    <property type="entry name" value="Phosphatidylinositol 3-kinase Catalytic Subunit, Chain A, domain 1"/>
    <property type="match status" value="1"/>
</dbReference>
<feature type="region of interest" description="Disordered" evidence="1">
    <location>
        <begin position="274"/>
        <end position="294"/>
    </location>
</feature>
<dbReference type="OrthoDB" id="43122at2759"/>
<dbReference type="Gene3D" id="2.30.29.30">
    <property type="entry name" value="Pleckstrin-homology domain (PH domain)/Phosphotyrosine-binding domain (PTB)"/>
    <property type="match status" value="1"/>
</dbReference>
<keyword evidence="3" id="KW-1185">Reference proteome</keyword>
<evidence type="ECO:0000313" key="2">
    <source>
        <dbReference type="EMBL" id="PHH76085.1"/>
    </source>
</evidence>
<evidence type="ECO:0000313" key="3">
    <source>
        <dbReference type="Proteomes" id="UP000224854"/>
    </source>
</evidence>
<dbReference type="InterPro" id="IPR029071">
    <property type="entry name" value="Ubiquitin-like_domsf"/>
</dbReference>
<feature type="compositionally biased region" description="Pro residues" evidence="1">
    <location>
        <begin position="21"/>
        <end position="30"/>
    </location>
</feature>
<dbReference type="PANTHER" id="PTHR38700:SF1">
    <property type="entry name" value="PH DOMAIN-CONTAINING PROTEIN"/>
    <property type="match status" value="1"/>
</dbReference>